<evidence type="ECO:0000313" key="1">
    <source>
        <dbReference type="EMBL" id="SFQ51216.1"/>
    </source>
</evidence>
<dbReference type="Gene3D" id="2.60.40.10">
    <property type="entry name" value="Immunoglobulins"/>
    <property type="match status" value="1"/>
</dbReference>
<dbReference type="PANTHER" id="PTHR37833">
    <property type="entry name" value="LIPOPROTEIN-RELATED"/>
    <property type="match status" value="1"/>
</dbReference>
<sequence>MKTVILILFSLFIICACNNNKKFDENKEAAAPILKSQADTANYTEIQWVDSIIDFGTMRTEDSMHFKFRFKNTGSKPLFISEAQSSCGCTVTNYPKDPIMPGKTSFISATFNSNFSIGPVFKTITVMANTKNNNQHVLLLHGEIVSKENR</sequence>
<dbReference type="Pfam" id="PF07610">
    <property type="entry name" value="DUF1573"/>
    <property type="match status" value="1"/>
</dbReference>
<dbReference type="OrthoDB" id="826619at2"/>
<organism evidence="1 2">
    <name type="scientific">Parafilimonas terrae</name>
    <dbReference type="NCBI Taxonomy" id="1465490"/>
    <lineage>
        <taxon>Bacteria</taxon>
        <taxon>Pseudomonadati</taxon>
        <taxon>Bacteroidota</taxon>
        <taxon>Chitinophagia</taxon>
        <taxon>Chitinophagales</taxon>
        <taxon>Chitinophagaceae</taxon>
        <taxon>Parafilimonas</taxon>
    </lineage>
</organism>
<dbReference type="Proteomes" id="UP000199031">
    <property type="component" value="Unassembled WGS sequence"/>
</dbReference>
<dbReference type="STRING" id="1465490.SAMN05444277_11657"/>
<dbReference type="EMBL" id="FOXQ01000016">
    <property type="protein sequence ID" value="SFQ51216.1"/>
    <property type="molecule type" value="Genomic_DNA"/>
</dbReference>
<evidence type="ECO:0000313" key="2">
    <source>
        <dbReference type="Proteomes" id="UP000199031"/>
    </source>
</evidence>
<name>A0A1I5Z402_9BACT</name>
<dbReference type="InterPro" id="IPR011467">
    <property type="entry name" value="DUF1573"/>
</dbReference>
<dbReference type="AlphaFoldDB" id="A0A1I5Z402"/>
<dbReference type="PANTHER" id="PTHR37833:SF1">
    <property type="entry name" value="SIGNAL PEPTIDE PROTEIN"/>
    <property type="match status" value="1"/>
</dbReference>
<dbReference type="RefSeq" id="WP_090662658.1">
    <property type="nucleotide sequence ID" value="NZ_FOXQ01000016.1"/>
</dbReference>
<gene>
    <name evidence="1" type="ORF">SAMN05444277_11657</name>
</gene>
<proteinExistence type="predicted"/>
<accession>A0A1I5Z402</accession>
<dbReference type="InterPro" id="IPR013783">
    <property type="entry name" value="Ig-like_fold"/>
</dbReference>
<dbReference type="PROSITE" id="PS51257">
    <property type="entry name" value="PROKAR_LIPOPROTEIN"/>
    <property type="match status" value="1"/>
</dbReference>
<reference evidence="1 2" key="1">
    <citation type="submission" date="2016-10" db="EMBL/GenBank/DDBJ databases">
        <authorList>
            <person name="de Groot N.N."/>
        </authorList>
    </citation>
    <scope>NUCLEOTIDE SEQUENCE [LARGE SCALE GENOMIC DNA]</scope>
    <source>
        <strain evidence="1 2">DSM 28286</strain>
    </source>
</reference>
<protein>
    <recommendedName>
        <fullName evidence="3">DUF1573 domain-containing protein</fullName>
    </recommendedName>
</protein>
<keyword evidence="2" id="KW-1185">Reference proteome</keyword>
<evidence type="ECO:0008006" key="3">
    <source>
        <dbReference type="Google" id="ProtNLM"/>
    </source>
</evidence>